<evidence type="ECO:0000256" key="3">
    <source>
        <dbReference type="ARBA" id="ARBA00023295"/>
    </source>
</evidence>
<sequence>MSFLKVSEAKLANEREEEVVLRGAGLGGWMTMENFITGFPGCEYQIREALTEVLGEQKAEFFFDRFLEHFFTDADAAFFHSLSLNCIRIAINYRHFESPLEPRILRPNAFTHLDRAIRICAAHGIYTIIDLHTAPGGQNGGWHADAGTHIANFWRHKHFMDSGVWLWEHLAKRYKDEPWVAGYNLLNEPADPHPKTGLIPFYDRVIAAIRAIDERHIIFLDGNTYATDFSAFPEDVKTRWGENVAYSIHDYSVFGFPKGGVYTGSEEQREKMHRGYTRKRQWMDERGLCVWNGEWGPVYARKEYEGDGDEDKTEEINKRRYQVLKDQLELYQIVSPINRTASIQFLTVLQDRLSWSIWLYKDIGFQGMVHVSPDTPYIQRLGPFLHKKHRLAVDSWGNDDMNVRDAFQPIVDLIREAVPNEEDRRLYPWPGWSMEERVNRLARATLIAEFLVREWAEYFRGMGENKLEDMARSFRFENCLKREGLNQVLREHAKVTGGEIAL</sequence>
<dbReference type="EMBL" id="SEOQ01000863">
    <property type="protein sequence ID" value="TFY56039.1"/>
    <property type="molecule type" value="Genomic_DNA"/>
</dbReference>
<evidence type="ECO:0000313" key="6">
    <source>
        <dbReference type="EMBL" id="TFY56039.1"/>
    </source>
</evidence>
<organism evidence="6 7">
    <name type="scientific">Dentipellis fragilis</name>
    <dbReference type="NCBI Taxonomy" id="205917"/>
    <lineage>
        <taxon>Eukaryota</taxon>
        <taxon>Fungi</taxon>
        <taxon>Dikarya</taxon>
        <taxon>Basidiomycota</taxon>
        <taxon>Agaricomycotina</taxon>
        <taxon>Agaricomycetes</taxon>
        <taxon>Russulales</taxon>
        <taxon>Hericiaceae</taxon>
        <taxon>Dentipellis</taxon>
    </lineage>
</organism>
<comment type="caution">
    <text evidence="6">The sequence shown here is derived from an EMBL/GenBank/DDBJ whole genome shotgun (WGS) entry which is preliminary data.</text>
</comment>
<keyword evidence="2 4" id="KW-0378">Hydrolase</keyword>
<keyword evidence="7" id="KW-1185">Reference proteome</keyword>
<gene>
    <name evidence="6" type="ORF">EVG20_g9090</name>
</gene>
<dbReference type="AlphaFoldDB" id="A0A4Y9Y5E9"/>
<dbReference type="InterPro" id="IPR017853">
    <property type="entry name" value="GH"/>
</dbReference>
<dbReference type="GO" id="GO:0009986">
    <property type="term" value="C:cell surface"/>
    <property type="evidence" value="ECO:0007669"/>
    <property type="project" value="TreeGrafter"/>
</dbReference>
<dbReference type="OrthoDB" id="1887033at2759"/>
<evidence type="ECO:0000256" key="1">
    <source>
        <dbReference type="ARBA" id="ARBA00005641"/>
    </source>
</evidence>
<feature type="domain" description="Glycoside hydrolase family 5" evidence="5">
    <location>
        <begin position="73"/>
        <end position="308"/>
    </location>
</feature>
<dbReference type="STRING" id="205917.A0A4Y9Y5E9"/>
<dbReference type="PANTHER" id="PTHR31297">
    <property type="entry name" value="GLUCAN ENDO-1,6-BETA-GLUCOSIDASE B"/>
    <property type="match status" value="1"/>
</dbReference>
<keyword evidence="3 4" id="KW-0326">Glycosidase</keyword>
<dbReference type="InterPro" id="IPR050386">
    <property type="entry name" value="Glycosyl_hydrolase_5"/>
</dbReference>
<dbReference type="FunFam" id="3.20.20.80:FF:000130">
    <property type="entry name" value="Endoglucanase C"/>
    <property type="match status" value="1"/>
</dbReference>
<accession>A0A4Y9Y5E9</accession>
<dbReference type="Pfam" id="PF00150">
    <property type="entry name" value="Cellulase"/>
    <property type="match status" value="1"/>
</dbReference>
<dbReference type="GO" id="GO:0009251">
    <property type="term" value="P:glucan catabolic process"/>
    <property type="evidence" value="ECO:0007669"/>
    <property type="project" value="TreeGrafter"/>
</dbReference>
<comment type="similarity">
    <text evidence="1 4">Belongs to the glycosyl hydrolase 5 (cellulase A) family.</text>
</comment>
<evidence type="ECO:0000259" key="5">
    <source>
        <dbReference type="Pfam" id="PF00150"/>
    </source>
</evidence>
<evidence type="ECO:0000313" key="7">
    <source>
        <dbReference type="Proteomes" id="UP000298327"/>
    </source>
</evidence>
<evidence type="ECO:0000256" key="4">
    <source>
        <dbReference type="RuleBase" id="RU361153"/>
    </source>
</evidence>
<evidence type="ECO:0000256" key="2">
    <source>
        <dbReference type="ARBA" id="ARBA00022801"/>
    </source>
</evidence>
<dbReference type="GO" id="GO:0005576">
    <property type="term" value="C:extracellular region"/>
    <property type="evidence" value="ECO:0007669"/>
    <property type="project" value="TreeGrafter"/>
</dbReference>
<name>A0A4Y9Y5E9_9AGAM</name>
<dbReference type="Gene3D" id="3.20.20.80">
    <property type="entry name" value="Glycosidases"/>
    <property type="match status" value="1"/>
</dbReference>
<dbReference type="SUPFAM" id="SSF51445">
    <property type="entry name" value="(Trans)glycosidases"/>
    <property type="match status" value="1"/>
</dbReference>
<proteinExistence type="inferred from homology"/>
<dbReference type="InterPro" id="IPR001547">
    <property type="entry name" value="Glyco_hydro_5"/>
</dbReference>
<protein>
    <recommendedName>
        <fullName evidence="5">Glycoside hydrolase family 5 domain-containing protein</fullName>
    </recommendedName>
</protein>
<reference evidence="6 7" key="1">
    <citation type="submission" date="2019-02" db="EMBL/GenBank/DDBJ databases">
        <title>Genome sequencing of the rare red list fungi Dentipellis fragilis.</title>
        <authorList>
            <person name="Buettner E."/>
            <person name="Kellner H."/>
        </authorList>
    </citation>
    <scope>NUCLEOTIDE SEQUENCE [LARGE SCALE GENOMIC DNA]</scope>
    <source>
        <strain evidence="6 7">DSM 105465</strain>
    </source>
</reference>
<dbReference type="GO" id="GO:0008422">
    <property type="term" value="F:beta-glucosidase activity"/>
    <property type="evidence" value="ECO:0007669"/>
    <property type="project" value="TreeGrafter"/>
</dbReference>
<dbReference type="Proteomes" id="UP000298327">
    <property type="component" value="Unassembled WGS sequence"/>
</dbReference>
<dbReference type="PANTHER" id="PTHR31297:SF13">
    <property type="entry name" value="PUTATIVE-RELATED"/>
    <property type="match status" value="1"/>
</dbReference>